<reference evidence="2 3" key="1">
    <citation type="submission" date="2021-06" db="EMBL/GenBank/DDBJ databases">
        <authorList>
            <person name="Kallberg Y."/>
            <person name="Tangrot J."/>
            <person name="Rosling A."/>
        </authorList>
    </citation>
    <scope>NUCLEOTIDE SEQUENCE [LARGE SCALE GENOMIC DNA]</scope>
    <source>
        <strain evidence="2 3">120-4 pot B 10/14</strain>
    </source>
</reference>
<sequence length="147" mass="17368">DIQQFWKNIYLVDDIFCNYKIKNLNQQKCSENTCLICQPPQCPHKIFNQLCCLFDPIPGTDLYYKPFEELYSTITTEKYRPSHREQISITKPKQKRGRKKRKVNYSMPFCPSSIRAKNVGITVTCVECDKLLLLFSAKRLKDKNYQT</sequence>
<feature type="non-terminal residue" evidence="2">
    <location>
        <position position="1"/>
    </location>
</feature>
<organism evidence="2 3">
    <name type="scientific">Gigaspora margarita</name>
    <dbReference type="NCBI Taxonomy" id="4874"/>
    <lineage>
        <taxon>Eukaryota</taxon>
        <taxon>Fungi</taxon>
        <taxon>Fungi incertae sedis</taxon>
        <taxon>Mucoromycota</taxon>
        <taxon>Glomeromycotina</taxon>
        <taxon>Glomeromycetes</taxon>
        <taxon>Diversisporales</taxon>
        <taxon>Gigasporaceae</taxon>
        <taxon>Gigaspora</taxon>
    </lineage>
</organism>
<comment type="caution">
    <text evidence="2">The sequence shown here is derived from an EMBL/GenBank/DDBJ whole genome shotgun (WGS) entry which is preliminary data.</text>
</comment>
<feature type="compositionally biased region" description="Basic residues" evidence="1">
    <location>
        <begin position="92"/>
        <end position="102"/>
    </location>
</feature>
<name>A0ABN7XCN3_GIGMA</name>
<evidence type="ECO:0000313" key="2">
    <source>
        <dbReference type="EMBL" id="CAG8851883.1"/>
    </source>
</evidence>
<evidence type="ECO:0000256" key="1">
    <source>
        <dbReference type="SAM" id="MobiDB-lite"/>
    </source>
</evidence>
<dbReference type="Proteomes" id="UP000789901">
    <property type="component" value="Unassembled WGS sequence"/>
</dbReference>
<dbReference type="EMBL" id="CAJVQB010108463">
    <property type="protein sequence ID" value="CAG8851883.1"/>
    <property type="molecule type" value="Genomic_DNA"/>
</dbReference>
<keyword evidence="3" id="KW-1185">Reference proteome</keyword>
<gene>
    <name evidence="2" type="ORF">GMARGA_LOCUS40969</name>
</gene>
<feature type="non-terminal residue" evidence="2">
    <location>
        <position position="147"/>
    </location>
</feature>
<protein>
    <submittedName>
        <fullName evidence="2">28190_t:CDS:1</fullName>
    </submittedName>
</protein>
<proteinExistence type="predicted"/>
<accession>A0ABN7XCN3</accession>
<evidence type="ECO:0000313" key="3">
    <source>
        <dbReference type="Proteomes" id="UP000789901"/>
    </source>
</evidence>
<feature type="region of interest" description="Disordered" evidence="1">
    <location>
        <begin position="82"/>
        <end position="102"/>
    </location>
</feature>